<keyword evidence="2" id="KW-0378">Hydrolase</keyword>
<dbReference type="Gene3D" id="3.40.50.1820">
    <property type="entry name" value="alpha/beta hydrolase"/>
    <property type="match status" value="1"/>
</dbReference>
<dbReference type="GO" id="GO:0005764">
    <property type="term" value="C:lysosome"/>
    <property type="evidence" value="ECO:0007669"/>
    <property type="project" value="TreeGrafter"/>
</dbReference>
<dbReference type="OrthoDB" id="155976at2759"/>
<evidence type="ECO:0000256" key="4">
    <source>
        <dbReference type="ARBA" id="ARBA00023180"/>
    </source>
</evidence>
<dbReference type="OMA" id="KFVMVMF"/>
<accession>A0A9Q0R9B9</accession>
<dbReference type="GO" id="GO:0016790">
    <property type="term" value="F:thiolester hydrolase activity"/>
    <property type="evidence" value="ECO:0007669"/>
    <property type="project" value="TreeGrafter"/>
</dbReference>
<evidence type="ECO:0000313" key="7">
    <source>
        <dbReference type="Proteomes" id="UP001149090"/>
    </source>
</evidence>
<reference evidence="6" key="1">
    <citation type="submission" date="2022-10" db="EMBL/GenBank/DDBJ databases">
        <title>Novel sulphate-reducing endosymbionts in the free-living metamonad Anaeramoeba.</title>
        <authorList>
            <person name="Jerlstrom-Hultqvist J."/>
            <person name="Cepicka I."/>
            <person name="Gallot-Lavallee L."/>
            <person name="Salas-Leiva D."/>
            <person name="Curtis B.A."/>
            <person name="Zahonova K."/>
            <person name="Pipaliya S."/>
            <person name="Dacks J."/>
            <person name="Roger A.J."/>
        </authorList>
    </citation>
    <scope>NUCLEOTIDE SEQUENCE</scope>
    <source>
        <strain evidence="6">BMAN</strain>
    </source>
</reference>
<evidence type="ECO:0000256" key="3">
    <source>
        <dbReference type="ARBA" id="ARBA00023157"/>
    </source>
</evidence>
<keyword evidence="4" id="KW-0325">Glycoprotein</keyword>
<dbReference type="PANTHER" id="PTHR11247:SF67">
    <property type="entry name" value="PALMITOYL-PROTEIN THIOESTERASE 3"/>
    <property type="match status" value="1"/>
</dbReference>
<dbReference type="SUPFAM" id="SSF53474">
    <property type="entry name" value="alpha/beta-Hydrolases"/>
    <property type="match status" value="1"/>
</dbReference>
<dbReference type="EMBL" id="JAPDFW010000084">
    <property type="protein sequence ID" value="KAJ5071919.1"/>
    <property type="molecule type" value="Genomic_DNA"/>
</dbReference>
<gene>
    <name evidence="6" type="ORF">M0811_09818</name>
</gene>
<keyword evidence="1 5" id="KW-0732">Signal</keyword>
<protein>
    <submittedName>
        <fullName evidence="6">Palmitoyl-protein thioesterase 1</fullName>
    </submittedName>
</protein>
<evidence type="ECO:0000313" key="6">
    <source>
        <dbReference type="EMBL" id="KAJ5071919.1"/>
    </source>
</evidence>
<comment type="caution">
    <text evidence="6">The sequence shown here is derived from an EMBL/GenBank/DDBJ whole genome shotgun (WGS) entry which is preliminary data.</text>
</comment>
<dbReference type="PRINTS" id="PR00414">
    <property type="entry name" value="PPTHIESTRASE"/>
</dbReference>
<name>A0A9Q0R9B9_ANAIG</name>
<dbReference type="PANTHER" id="PTHR11247">
    <property type="entry name" value="PALMITOYL-PROTEIN THIOESTERASE/DOLICHYLDIPHOSPHATASE 1"/>
    <property type="match status" value="1"/>
</dbReference>
<dbReference type="InterPro" id="IPR002472">
    <property type="entry name" value="Palm_thioest"/>
</dbReference>
<dbReference type="InterPro" id="IPR029058">
    <property type="entry name" value="AB_hydrolase_fold"/>
</dbReference>
<sequence>MKILIPVFIFSFLFLFHAIKATYPVVLMHGLDQNATTIKPVINWIHKYLGDDVYVKSVEIGDGFWNSFFYKMFDAVNEFCSKVKSDPILKNATKINVIGHSQGGLIARGYVEFCNDPPVHNLITWVTPHQGLFGFPKEEYKWLDKILQSSAYIKEIQDTITVAQYWKDPLNYNLYLEKSIFLPYLNNEIADKNEQIKKNIMSLNSLTLVLSNVDDIINPKESAWFAFFDDKFQNIIPYNETQLYLEDWIGIRYLDENKKLNFQATNCRHEDLPLYCESDFVKITLPLLK</sequence>
<dbReference type="GO" id="GO:0098599">
    <property type="term" value="F:palmitoyl hydrolase activity"/>
    <property type="evidence" value="ECO:0007669"/>
    <property type="project" value="InterPro"/>
</dbReference>
<dbReference type="Pfam" id="PF02089">
    <property type="entry name" value="Palm_thioest"/>
    <property type="match status" value="1"/>
</dbReference>
<keyword evidence="7" id="KW-1185">Reference proteome</keyword>
<dbReference type="Proteomes" id="UP001149090">
    <property type="component" value="Unassembled WGS sequence"/>
</dbReference>
<dbReference type="AlphaFoldDB" id="A0A9Q0R9B9"/>
<proteinExistence type="predicted"/>
<feature type="signal peptide" evidence="5">
    <location>
        <begin position="1"/>
        <end position="21"/>
    </location>
</feature>
<feature type="chain" id="PRO_5040492922" evidence="5">
    <location>
        <begin position="22"/>
        <end position="289"/>
    </location>
</feature>
<organism evidence="6 7">
    <name type="scientific">Anaeramoeba ignava</name>
    <name type="common">Anaerobic marine amoeba</name>
    <dbReference type="NCBI Taxonomy" id="1746090"/>
    <lineage>
        <taxon>Eukaryota</taxon>
        <taxon>Metamonada</taxon>
        <taxon>Anaeramoebidae</taxon>
        <taxon>Anaeramoeba</taxon>
    </lineage>
</organism>
<evidence type="ECO:0000256" key="5">
    <source>
        <dbReference type="SAM" id="SignalP"/>
    </source>
</evidence>
<evidence type="ECO:0000256" key="2">
    <source>
        <dbReference type="ARBA" id="ARBA00022801"/>
    </source>
</evidence>
<evidence type="ECO:0000256" key="1">
    <source>
        <dbReference type="ARBA" id="ARBA00022729"/>
    </source>
</evidence>
<keyword evidence="3" id="KW-1015">Disulfide bond</keyword>